<dbReference type="InParanoid" id="C3YSR4"/>
<dbReference type="Pfam" id="PF00059">
    <property type="entry name" value="Lectin_C"/>
    <property type="match status" value="1"/>
</dbReference>
<dbReference type="CDD" id="cd00037">
    <property type="entry name" value="CLECT"/>
    <property type="match status" value="1"/>
</dbReference>
<dbReference type="Gene3D" id="3.10.100.10">
    <property type="entry name" value="Mannose-Binding Protein A, subunit A"/>
    <property type="match status" value="1"/>
</dbReference>
<gene>
    <name evidence="6" type="ORF">BRAFLDRAFT_83496</name>
</gene>
<dbReference type="InterPro" id="IPR051663">
    <property type="entry name" value="CLec_Tetranectin-domain"/>
</dbReference>
<organism>
    <name type="scientific">Branchiostoma floridae</name>
    <name type="common">Florida lancelet</name>
    <name type="synonym">Amphioxus</name>
    <dbReference type="NCBI Taxonomy" id="7739"/>
    <lineage>
        <taxon>Eukaryota</taxon>
        <taxon>Metazoa</taxon>
        <taxon>Chordata</taxon>
        <taxon>Cephalochordata</taxon>
        <taxon>Leptocardii</taxon>
        <taxon>Amphioxiformes</taxon>
        <taxon>Branchiostomatidae</taxon>
        <taxon>Branchiostoma</taxon>
    </lineage>
</organism>
<dbReference type="EMBL" id="GG666549">
    <property type="protein sequence ID" value="EEN56765.1"/>
    <property type="molecule type" value="Genomic_DNA"/>
</dbReference>
<feature type="transmembrane region" description="Helical" evidence="4">
    <location>
        <begin position="167"/>
        <end position="189"/>
    </location>
</feature>
<keyword evidence="4" id="KW-1133">Transmembrane helix</keyword>
<dbReference type="SMART" id="SM00034">
    <property type="entry name" value="CLECT"/>
    <property type="match status" value="1"/>
</dbReference>
<sequence>MYEQAEPVRSPFSRPECGQTSRPLPQPPPDPVHQPKGASDKRQHDQGTSSDTYAEAERVYYTIKDEDLPPSLRGVGRKQESPQGEVGTSGPPPQSPPVLQGGSRGRVRHGNGASDNGQEGLGESSDTCEEAEEVKRHATHTTADRTYPGEASGRGALCSYIRSHRSYMIAGIAVMLSLVGVGLAPLTFINKEEISQLSTAVDALKCDQDDMHQLSTAVDALKRNQDDMHQLATAVDALKRNQDDMHQLATTVDALKRNQDDMHQLSIAVDALKRDQDDMRQLSIAVDALKVDLKVERNRTAALEQRFHEKTSCPRGYTMWNETCYKVFNTRQTFSDAAVTCHENGGTLAMPRDAETNAFLVSLVNQFVSSMLGPGYWPFWFGLHDRREEGSFEWMDGSALGAYNNWGPGQPDHKKGSEDCVLYNIFRNVTDWTDFSCSVRFHFICQAAPGIFIGPAKLSL</sequence>
<dbReference type="InterPro" id="IPR016186">
    <property type="entry name" value="C-type_lectin-like/link_sf"/>
</dbReference>
<evidence type="ECO:0000256" key="3">
    <source>
        <dbReference type="SAM" id="MobiDB-lite"/>
    </source>
</evidence>
<reference evidence="6" key="1">
    <citation type="journal article" date="2008" name="Nature">
        <title>The amphioxus genome and the evolution of the chordate karyotype.</title>
        <authorList>
            <consortium name="US DOE Joint Genome Institute (JGI-PGF)"/>
            <person name="Putnam N.H."/>
            <person name="Butts T."/>
            <person name="Ferrier D.E.K."/>
            <person name="Furlong R.F."/>
            <person name="Hellsten U."/>
            <person name="Kawashima T."/>
            <person name="Robinson-Rechavi M."/>
            <person name="Shoguchi E."/>
            <person name="Terry A."/>
            <person name="Yu J.-K."/>
            <person name="Benito-Gutierrez E.L."/>
            <person name="Dubchak I."/>
            <person name="Garcia-Fernandez J."/>
            <person name="Gibson-Brown J.J."/>
            <person name="Grigoriev I.V."/>
            <person name="Horton A.C."/>
            <person name="de Jong P.J."/>
            <person name="Jurka J."/>
            <person name="Kapitonov V.V."/>
            <person name="Kohara Y."/>
            <person name="Kuroki Y."/>
            <person name="Lindquist E."/>
            <person name="Lucas S."/>
            <person name="Osoegawa K."/>
            <person name="Pennacchio L.A."/>
            <person name="Salamov A.A."/>
            <person name="Satou Y."/>
            <person name="Sauka-Spengler T."/>
            <person name="Schmutz J."/>
            <person name="Shin-I T."/>
            <person name="Toyoda A."/>
            <person name="Bronner-Fraser M."/>
            <person name="Fujiyama A."/>
            <person name="Holland L.Z."/>
            <person name="Holland P.W.H."/>
            <person name="Satoh N."/>
            <person name="Rokhsar D.S."/>
        </authorList>
    </citation>
    <scope>NUCLEOTIDE SEQUENCE [LARGE SCALE GENOMIC DNA]</scope>
    <source>
        <strain evidence="6">S238N-H82</strain>
        <tissue evidence="6">Testes</tissue>
    </source>
</reference>
<dbReference type="eggNOG" id="KOG4297">
    <property type="taxonomic scope" value="Eukaryota"/>
</dbReference>
<evidence type="ECO:0000256" key="1">
    <source>
        <dbReference type="ARBA" id="ARBA00022734"/>
    </source>
</evidence>
<feature type="domain" description="C-type lectin" evidence="5">
    <location>
        <begin position="320"/>
        <end position="446"/>
    </location>
</feature>
<evidence type="ECO:0000256" key="4">
    <source>
        <dbReference type="SAM" id="Phobius"/>
    </source>
</evidence>
<dbReference type="InterPro" id="IPR016187">
    <property type="entry name" value="CTDL_fold"/>
</dbReference>
<dbReference type="PROSITE" id="PS50041">
    <property type="entry name" value="C_TYPE_LECTIN_2"/>
    <property type="match status" value="1"/>
</dbReference>
<evidence type="ECO:0000313" key="6">
    <source>
        <dbReference type="EMBL" id="EEN56765.1"/>
    </source>
</evidence>
<protein>
    <recommendedName>
        <fullName evidence="5">C-type lectin domain-containing protein</fullName>
    </recommendedName>
</protein>
<feature type="coiled-coil region" evidence="2">
    <location>
        <begin position="221"/>
        <end position="306"/>
    </location>
</feature>
<keyword evidence="4" id="KW-0472">Membrane</keyword>
<evidence type="ECO:0000259" key="5">
    <source>
        <dbReference type="PROSITE" id="PS50041"/>
    </source>
</evidence>
<dbReference type="InterPro" id="IPR001304">
    <property type="entry name" value="C-type_lectin-like"/>
</dbReference>
<dbReference type="AlphaFoldDB" id="C3YSR4"/>
<dbReference type="PANTHER" id="PTHR22799:SF6">
    <property type="entry name" value="C-TYPE LECTIN DOMAIN FAMILY 4 MEMBER M-LIKE"/>
    <property type="match status" value="1"/>
</dbReference>
<dbReference type="SUPFAM" id="SSF56436">
    <property type="entry name" value="C-type lectin-like"/>
    <property type="match status" value="1"/>
</dbReference>
<feature type="region of interest" description="Disordered" evidence="3">
    <location>
        <begin position="1"/>
        <end position="150"/>
    </location>
</feature>
<keyword evidence="4" id="KW-0812">Transmembrane</keyword>
<dbReference type="PANTHER" id="PTHR22799">
    <property type="entry name" value="TETRANECTIN-RELATED"/>
    <property type="match status" value="1"/>
</dbReference>
<proteinExistence type="predicted"/>
<keyword evidence="1" id="KW-0430">Lectin</keyword>
<name>C3YSR4_BRAFL</name>
<accession>C3YSR4</accession>
<dbReference type="GO" id="GO:0030246">
    <property type="term" value="F:carbohydrate binding"/>
    <property type="evidence" value="ECO:0007669"/>
    <property type="project" value="UniProtKB-KW"/>
</dbReference>
<evidence type="ECO:0000256" key="2">
    <source>
        <dbReference type="SAM" id="Coils"/>
    </source>
</evidence>
<feature type="compositionally biased region" description="Basic and acidic residues" evidence="3">
    <location>
        <begin position="55"/>
        <end position="67"/>
    </location>
</feature>
<dbReference type="FunFam" id="3.10.100.10:FF:000103">
    <property type="entry name" value="Uncharacterized protein"/>
    <property type="match status" value="1"/>
</dbReference>
<dbReference type="Gene3D" id="1.20.1480.30">
    <property type="entry name" value="Designed four-helix bundle protein"/>
    <property type="match status" value="1"/>
</dbReference>
<keyword evidence="2" id="KW-0175">Coiled coil</keyword>